<sequence>MNKECINELNKFLQGIYMGIDTFEQYIQKCNDYNIKNQLQEIQKDYRLHALKVSERIQDLGGVPVNSSGLVGKTIDFYSQITNNINLNSSQDIIEEAYNASNTGYIMGSKLIQESKSIDHISYRLLNSILKDYQRHMNSLSKHASIH</sequence>
<evidence type="ECO:0000313" key="2">
    <source>
        <dbReference type="EMBL" id="KIE48286.1"/>
    </source>
</evidence>
<comment type="caution">
    <text evidence="2">The sequence shown here is derived from an EMBL/GenBank/DDBJ whole genome shotgun (WGS) entry which is preliminary data.</text>
</comment>
<organism evidence="2 3">
    <name type="scientific">Clostridium argentinense CDC 2741</name>
    <dbReference type="NCBI Taxonomy" id="1418104"/>
    <lineage>
        <taxon>Bacteria</taxon>
        <taxon>Bacillati</taxon>
        <taxon>Bacillota</taxon>
        <taxon>Clostridia</taxon>
        <taxon>Eubacteriales</taxon>
        <taxon>Clostridiaceae</taxon>
        <taxon>Clostridium</taxon>
    </lineage>
</organism>
<accession>A0A0C1RD17</accession>
<proteinExistence type="predicted"/>
<evidence type="ECO:0000313" key="3">
    <source>
        <dbReference type="Proteomes" id="UP000031366"/>
    </source>
</evidence>
<reference evidence="2 3" key="1">
    <citation type="journal article" date="2015" name="Infect. Genet. Evol.">
        <title>Genomic sequences of six botulinum neurotoxin-producing strains representing three clostridial species illustrate the mobility and diversity of botulinum neurotoxin genes.</title>
        <authorList>
            <person name="Smith T.J."/>
            <person name="Hill K.K."/>
            <person name="Xie G."/>
            <person name="Foley B.T."/>
            <person name="Williamson C.H."/>
            <person name="Foster J.T."/>
            <person name="Johnson S.L."/>
            <person name="Chertkov O."/>
            <person name="Teshima H."/>
            <person name="Gibbons H.S."/>
            <person name="Johnsky L.A."/>
            <person name="Karavis M.A."/>
            <person name="Smith L.A."/>
        </authorList>
    </citation>
    <scope>NUCLEOTIDE SEQUENCE [LARGE SCALE GENOMIC DNA]</scope>
    <source>
        <strain evidence="2 3">CDC 2741</strain>
    </source>
</reference>
<keyword evidence="3" id="KW-1185">Reference proteome</keyword>
<dbReference type="AlphaFoldDB" id="A0A0C1RD17"/>
<dbReference type="STRING" id="29341.RSJ17_10180"/>
<evidence type="ECO:0000259" key="1">
    <source>
        <dbReference type="Pfam" id="PF09537"/>
    </source>
</evidence>
<dbReference type="InterPro" id="IPR012347">
    <property type="entry name" value="Ferritin-like"/>
</dbReference>
<dbReference type="OrthoDB" id="1706687at2"/>
<dbReference type="InterPro" id="IPR019052">
    <property type="entry name" value="DUF2383"/>
</dbReference>
<name>A0A0C1RD17_9CLOT</name>
<dbReference type="CDD" id="cd00657">
    <property type="entry name" value="Ferritin_like"/>
    <property type="match status" value="1"/>
</dbReference>
<dbReference type="InterPro" id="IPR009078">
    <property type="entry name" value="Ferritin-like_SF"/>
</dbReference>
<dbReference type="Pfam" id="PF09537">
    <property type="entry name" value="DUF2383"/>
    <property type="match status" value="1"/>
</dbReference>
<dbReference type="SUPFAM" id="SSF47240">
    <property type="entry name" value="Ferritin-like"/>
    <property type="match status" value="1"/>
</dbReference>
<dbReference type="Gene3D" id="1.20.1260.10">
    <property type="match status" value="1"/>
</dbReference>
<feature type="domain" description="DUF2383" evidence="1">
    <location>
        <begin position="5"/>
        <end position="105"/>
    </location>
</feature>
<dbReference type="Proteomes" id="UP000031366">
    <property type="component" value="Unassembled WGS sequence"/>
</dbReference>
<dbReference type="RefSeq" id="WP_039630140.1">
    <property type="nucleotide sequence ID" value="NZ_AYSO01000011.1"/>
</dbReference>
<gene>
    <name evidence="2" type="ORF">U732_4071</name>
</gene>
<protein>
    <submittedName>
        <fullName evidence="2">Ferritin-like domain protein</fullName>
    </submittedName>
</protein>
<dbReference type="EMBL" id="AYSO01000011">
    <property type="protein sequence ID" value="KIE48286.1"/>
    <property type="molecule type" value="Genomic_DNA"/>
</dbReference>